<feature type="transmembrane region" description="Helical" evidence="7">
    <location>
        <begin position="115"/>
        <end position="138"/>
    </location>
</feature>
<comment type="caution">
    <text evidence="8">The sequence shown here is derived from an EMBL/GenBank/DDBJ whole genome shotgun (WGS) entry which is preliminary data.</text>
</comment>
<keyword evidence="6 7" id="KW-0472">Membrane</keyword>
<dbReference type="GO" id="GO:0005384">
    <property type="term" value="F:manganese ion transmembrane transporter activity"/>
    <property type="evidence" value="ECO:0007669"/>
    <property type="project" value="TreeGrafter"/>
</dbReference>
<dbReference type="PRINTS" id="PR00447">
    <property type="entry name" value="NATRESASSCMP"/>
</dbReference>
<feature type="transmembrane region" description="Helical" evidence="7">
    <location>
        <begin position="493"/>
        <end position="515"/>
    </location>
</feature>
<dbReference type="PANTHER" id="PTHR11706">
    <property type="entry name" value="SOLUTE CARRIER PROTEIN FAMILY 11 MEMBER"/>
    <property type="match status" value="1"/>
</dbReference>
<dbReference type="NCBIfam" id="TIGR01197">
    <property type="entry name" value="nramp"/>
    <property type="match status" value="1"/>
</dbReference>
<feature type="transmembrane region" description="Helical" evidence="7">
    <location>
        <begin position="220"/>
        <end position="244"/>
    </location>
</feature>
<reference evidence="8 9" key="1">
    <citation type="submission" date="2017-08" db="EMBL/GenBank/DDBJ databases">
        <title>Acidophilic green algal genome provides insights into adaptation to an acidic environment.</title>
        <authorList>
            <person name="Hirooka S."/>
            <person name="Hirose Y."/>
            <person name="Kanesaki Y."/>
            <person name="Higuchi S."/>
            <person name="Fujiwara T."/>
            <person name="Onuma R."/>
            <person name="Era A."/>
            <person name="Ohbayashi R."/>
            <person name="Uzuka A."/>
            <person name="Nozaki H."/>
            <person name="Yoshikawa H."/>
            <person name="Miyagishima S.Y."/>
        </authorList>
    </citation>
    <scope>NUCLEOTIDE SEQUENCE [LARGE SCALE GENOMIC DNA]</scope>
    <source>
        <strain evidence="8 9">NIES-2499</strain>
    </source>
</reference>
<evidence type="ECO:0008006" key="10">
    <source>
        <dbReference type="Google" id="ProtNLM"/>
    </source>
</evidence>
<accession>A0A250WS01</accession>
<organism evidence="8 9">
    <name type="scientific">Chlamydomonas eustigma</name>
    <dbReference type="NCBI Taxonomy" id="1157962"/>
    <lineage>
        <taxon>Eukaryota</taxon>
        <taxon>Viridiplantae</taxon>
        <taxon>Chlorophyta</taxon>
        <taxon>core chlorophytes</taxon>
        <taxon>Chlorophyceae</taxon>
        <taxon>CS clade</taxon>
        <taxon>Chlamydomonadales</taxon>
        <taxon>Chlamydomonadaceae</taxon>
        <taxon>Chlamydomonas</taxon>
    </lineage>
</organism>
<evidence type="ECO:0000256" key="7">
    <source>
        <dbReference type="SAM" id="Phobius"/>
    </source>
</evidence>
<feature type="transmembrane region" description="Helical" evidence="7">
    <location>
        <begin position="250"/>
        <end position="272"/>
    </location>
</feature>
<feature type="transmembrane region" description="Helical" evidence="7">
    <location>
        <begin position="359"/>
        <end position="385"/>
    </location>
</feature>
<name>A0A250WS01_9CHLO</name>
<proteinExistence type="inferred from homology"/>
<keyword evidence="3" id="KW-0813">Transport</keyword>
<sequence length="555" mass="60536">MTTTPACKDSAQGCFDEEDLSLKALQLEEMSFPAKVEKMATSEISVEDLKDDTSAQPRPVILSDEVELASSTPPFTLFGLYQFMGSGFMMSVAFLDPGNLEADIQVGVTSQYQLLWWYALCVLCFGFAFQSLSGKLGLVTGKDLAAHLGDHYPKSARYLLWFIIEMSLLAADIQETVGCALAVQILSGGTIPLWAGCLIVSVTAFGLLQLDRVGFRWFEAVFVALIFLEAIALGMGAISTGAYAPDVMKGLFVPILGPETVVVAAGALGALVMPYNTFFQSHVVNGRPRDLDTSGKTILALRYMRLESFLVLLMAFVVNIFAVIIFANFYNMSGADTVGIESAGGLLELQFGSTVQNMWAVGLLASGQVATLCLTYAGQIIMVGLLNLKVHATWRMMTTRLLALIPCLALAVVFEATNTFDNVAQIINVIQSLVLPFGLIPVVQMTSSAKVMGDSWRNVNWVTAGVTTITLAVFGINVYTLCSLLQTQLPQTAGVYAGFSFLIIFYMALITYFAAGPSNWSHWIRRSRSTAHTFVLWLKTNRRWADIESMLEVHF</sequence>
<evidence type="ECO:0000313" key="8">
    <source>
        <dbReference type="EMBL" id="GAX73624.1"/>
    </source>
</evidence>
<dbReference type="GO" id="GO:0034755">
    <property type="term" value="P:iron ion transmembrane transport"/>
    <property type="evidence" value="ECO:0007669"/>
    <property type="project" value="TreeGrafter"/>
</dbReference>
<dbReference type="PANTHER" id="PTHR11706:SF33">
    <property type="entry name" value="NATURAL RESISTANCE-ASSOCIATED MACROPHAGE PROTEIN 2"/>
    <property type="match status" value="1"/>
</dbReference>
<dbReference type="InterPro" id="IPR001046">
    <property type="entry name" value="NRAMP_fam"/>
</dbReference>
<dbReference type="STRING" id="1157962.A0A250WS01"/>
<feature type="transmembrane region" description="Helical" evidence="7">
    <location>
        <begin position="191"/>
        <end position="208"/>
    </location>
</feature>
<dbReference type="GO" id="GO:0005886">
    <property type="term" value="C:plasma membrane"/>
    <property type="evidence" value="ECO:0007669"/>
    <property type="project" value="TreeGrafter"/>
</dbReference>
<evidence type="ECO:0000313" key="9">
    <source>
        <dbReference type="Proteomes" id="UP000232323"/>
    </source>
</evidence>
<keyword evidence="5 7" id="KW-1133">Transmembrane helix</keyword>
<evidence type="ECO:0000256" key="2">
    <source>
        <dbReference type="ARBA" id="ARBA00009965"/>
    </source>
</evidence>
<evidence type="ECO:0000256" key="1">
    <source>
        <dbReference type="ARBA" id="ARBA00004141"/>
    </source>
</evidence>
<evidence type="ECO:0000256" key="4">
    <source>
        <dbReference type="ARBA" id="ARBA00022692"/>
    </source>
</evidence>
<dbReference type="Proteomes" id="UP000232323">
    <property type="component" value="Unassembled WGS sequence"/>
</dbReference>
<dbReference type="EMBL" id="BEGY01000004">
    <property type="protein sequence ID" value="GAX73624.1"/>
    <property type="molecule type" value="Genomic_DNA"/>
</dbReference>
<protein>
    <recommendedName>
        <fullName evidence="10">Natural resistance-associated macrophage protein</fullName>
    </recommendedName>
</protein>
<comment type="subcellular location">
    <subcellularLocation>
        <location evidence="1">Membrane</location>
        <topology evidence="1">Multi-pass membrane protein</topology>
    </subcellularLocation>
</comment>
<feature type="transmembrane region" description="Helical" evidence="7">
    <location>
        <begin position="397"/>
        <end position="414"/>
    </location>
</feature>
<keyword evidence="4 7" id="KW-0812">Transmembrane</keyword>
<dbReference type="OrthoDB" id="409173at2759"/>
<evidence type="ECO:0000256" key="3">
    <source>
        <dbReference type="ARBA" id="ARBA00022448"/>
    </source>
</evidence>
<dbReference type="GO" id="GO:0015086">
    <property type="term" value="F:cadmium ion transmembrane transporter activity"/>
    <property type="evidence" value="ECO:0007669"/>
    <property type="project" value="TreeGrafter"/>
</dbReference>
<dbReference type="AlphaFoldDB" id="A0A250WS01"/>
<evidence type="ECO:0000256" key="6">
    <source>
        <dbReference type="ARBA" id="ARBA00023136"/>
    </source>
</evidence>
<evidence type="ECO:0000256" key="5">
    <source>
        <dbReference type="ARBA" id="ARBA00022989"/>
    </source>
</evidence>
<comment type="similarity">
    <text evidence="2">Belongs to the NRAMP (TC 2.A.55) family.</text>
</comment>
<feature type="transmembrane region" description="Helical" evidence="7">
    <location>
        <begin position="459"/>
        <end position="481"/>
    </location>
</feature>
<keyword evidence="9" id="KW-1185">Reference proteome</keyword>
<feature type="transmembrane region" description="Helical" evidence="7">
    <location>
        <begin position="426"/>
        <end position="447"/>
    </location>
</feature>
<dbReference type="Pfam" id="PF01566">
    <property type="entry name" value="Nramp"/>
    <property type="match status" value="1"/>
</dbReference>
<gene>
    <name evidence="8" type="ORF">CEUSTIGMA_g1075.t1</name>
</gene>
<feature type="transmembrane region" description="Helical" evidence="7">
    <location>
        <begin position="309"/>
        <end position="330"/>
    </location>
</feature>